<feature type="transmembrane region" description="Helical" evidence="2">
    <location>
        <begin position="205"/>
        <end position="227"/>
    </location>
</feature>
<evidence type="ECO:0000256" key="1">
    <source>
        <dbReference type="SAM" id="MobiDB-lite"/>
    </source>
</evidence>
<evidence type="ECO:0000256" key="2">
    <source>
        <dbReference type="SAM" id="Phobius"/>
    </source>
</evidence>
<keyword evidence="2" id="KW-0812">Transmembrane</keyword>
<feature type="transmembrane region" description="Helical" evidence="2">
    <location>
        <begin position="315"/>
        <end position="337"/>
    </location>
</feature>
<evidence type="ECO:0000313" key="5">
    <source>
        <dbReference type="Proteomes" id="UP000219688"/>
    </source>
</evidence>
<feature type="region of interest" description="Disordered" evidence="1">
    <location>
        <begin position="1"/>
        <end position="42"/>
    </location>
</feature>
<keyword evidence="5" id="KW-1185">Reference proteome</keyword>
<feature type="transmembrane region" description="Helical" evidence="2">
    <location>
        <begin position="127"/>
        <end position="150"/>
    </location>
</feature>
<keyword evidence="2" id="KW-0472">Membrane</keyword>
<dbReference type="Proteomes" id="UP000219688">
    <property type="component" value="Unassembled WGS sequence"/>
</dbReference>
<gene>
    <name evidence="4" type="ORF">SAMN05421879_10597</name>
</gene>
<evidence type="ECO:0000313" key="4">
    <source>
        <dbReference type="EMBL" id="SOC55465.1"/>
    </source>
</evidence>
<reference evidence="5" key="1">
    <citation type="submission" date="2017-08" db="EMBL/GenBank/DDBJ databases">
        <authorList>
            <person name="Varghese N."/>
            <person name="Submissions S."/>
        </authorList>
    </citation>
    <scope>NUCLEOTIDE SEQUENCE [LARGE SCALE GENOMIC DNA]</scope>
    <source>
        <strain evidence="5">USBA17B2</strain>
    </source>
</reference>
<dbReference type="EMBL" id="OBQK01000005">
    <property type="protein sequence ID" value="SOC55465.1"/>
    <property type="molecule type" value="Genomic_DNA"/>
</dbReference>
<name>A0A285VN21_9MICO</name>
<protein>
    <recommendedName>
        <fullName evidence="3">DUF7847 domain-containing protein</fullName>
    </recommendedName>
</protein>
<organism evidence="4 5">
    <name type="scientific">Ornithinimicrobium cerasi</name>
    <dbReference type="NCBI Taxonomy" id="2248773"/>
    <lineage>
        <taxon>Bacteria</taxon>
        <taxon>Bacillati</taxon>
        <taxon>Actinomycetota</taxon>
        <taxon>Actinomycetes</taxon>
        <taxon>Micrococcales</taxon>
        <taxon>Ornithinimicrobiaceae</taxon>
        <taxon>Ornithinimicrobium</taxon>
    </lineage>
</organism>
<feature type="compositionally biased region" description="Pro residues" evidence="1">
    <location>
        <begin position="12"/>
        <end position="37"/>
    </location>
</feature>
<keyword evidence="2" id="KW-1133">Transmembrane helix</keyword>
<feature type="transmembrane region" description="Helical" evidence="2">
    <location>
        <begin position="262"/>
        <end position="295"/>
    </location>
</feature>
<dbReference type="Pfam" id="PF25231">
    <property type="entry name" value="DUF7847"/>
    <property type="match status" value="1"/>
</dbReference>
<feature type="domain" description="DUF7847" evidence="3">
    <location>
        <begin position="67"/>
        <end position="324"/>
    </location>
</feature>
<dbReference type="AlphaFoldDB" id="A0A285VN21"/>
<feature type="transmembrane region" description="Helical" evidence="2">
    <location>
        <begin position="86"/>
        <end position="107"/>
    </location>
</feature>
<proteinExistence type="predicted"/>
<dbReference type="InterPro" id="IPR057169">
    <property type="entry name" value="DUF7847"/>
</dbReference>
<sequence>MTFPEGTTRGPDLPPPGPPAPFPPPGAPVPPGPPGPPAAGTTWHHLAPEQLARLHQPGVVPLRPLTLGDMFGGALQTMRRNPSATIGTALVVLALLLVPSYLGSLAITRFADLAEEDLAVLVPLVNLLFSGLASIALTGMIVYVVSEAVLGDRVGLGQTWEAVRGRIPALLGALLLIALMFLLATAALVAGVVGIVVAMDGAGDGAVVGLVVLLLALLLASVVLLLWGSARVSLTTAAVVLERAGPWRALRRSWTLTRGWQAWRVLGITLLAGLVTGLFATMVQLPVTTVTFLALDGLSGGLSPVHPGVLLTDHLVQVVVQAFSIPFSAGVTALLYLDLRIRREGLDVSLVRAAQARAVGRER</sequence>
<evidence type="ECO:0000259" key="3">
    <source>
        <dbReference type="Pfam" id="PF25231"/>
    </source>
</evidence>
<feature type="transmembrane region" description="Helical" evidence="2">
    <location>
        <begin position="170"/>
        <end position="199"/>
    </location>
</feature>
<dbReference type="RefSeq" id="WP_101780281.1">
    <property type="nucleotide sequence ID" value="NZ_OBQK01000005.1"/>
</dbReference>
<accession>A0A285VN21</accession>